<comment type="similarity">
    <text evidence="2 11">Belongs to the mitochondrial carrier (TC 2.A.29) family.</text>
</comment>
<feature type="region of interest" description="Disordered" evidence="12">
    <location>
        <begin position="223"/>
        <end position="245"/>
    </location>
</feature>
<proteinExistence type="inferred from homology"/>
<evidence type="ECO:0000256" key="4">
    <source>
        <dbReference type="ARBA" id="ARBA00022692"/>
    </source>
</evidence>
<dbReference type="Pfam" id="PF00153">
    <property type="entry name" value="Mito_carr"/>
    <property type="match status" value="3"/>
</dbReference>
<dbReference type="PANTHER" id="PTHR45760:SF2">
    <property type="entry name" value="FI19922P1-RELATED"/>
    <property type="match status" value="1"/>
</dbReference>
<evidence type="ECO:0000256" key="11">
    <source>
        <dbReference type="RuleBase" id="RU000488"/>
    </source>
</evidence>
<accession>A0A4P9ZVJ2</accession>
<evidence type="ECO:0000256" key="12">
    <source>
        <dbReference type="SAM" id="MobiDB-lite"/>
    </source>
</evidence>
<dbReference type="GO" id="GO:0005743">
    <property type="term" value="C:mitochondrial inner membrane"/>
    <property type="evidence" value="ECO:0007669"/>
    <property type="project" value="UniProtKB-SubCell"/>
</dbReference>
<dbReference type="SUPFAM" id="SSF103506">
    <property type="entry name" value="Mitochondrial carrier"/>
    <property type="match status" value="1"/>
</dbReference>
<keyword evidence="9 10" id="KW-0472">Membrane</keyword>
<evidence type="ECO:0000256" key="5">
    <source>
        <dbReference type="ARBA" id="ARBA00022737"/>
    </source>
</evidence>
<keyword evidence="6" id="KW-0999">Mitochondrion inner membrane</keyword>
<evidence type="ECO:0000256" key="10">
    <source>
        <dbReference type="PROSITE-ProRule" id="PRU00282"/>
    </source>
</evidence>
<sequence>AAANYSSRHITGTWDGFVKIFRHEGFTSLWRGLSPTLLMSVPTTVVYFVGYDHLRGYMGKRLRNSPELDFYTPFVAGGIARAVSATLISPLELVRTRMQSSASHSLPVVLRGLVDMAKTMGFSSLWRGLSPTLWRDIPFSSIYWTSYEVLKGRLIENSRRSRPHHGGRGTGTGAGTTSALHATDLSSSENFRISFISGALSGMLAATLTIPFDVAKTRRQVDMARRPVPTTSAHRSEPRASQSESTIRLMRRIVDQEGIPGLYRGLSARLIKVAPACAIMISSYEYGKRFFGDAA</sequence>
<evidence type="ECO:0000313" key="15">
    <source>
        <dbReference type="Proteomes" id="UP000268162"/>
    </source>
</evidence>
<dbReference type="STRING" id="215637.A0A4P9ZVJ2"/>
<dbReference type="InterPro" id="IPR002067">
    <property type="entry name" value="MCP"/>
</dbReference>
<keyword evidence="8" id="KW-0496">Mitochondrion</keyword>
<dbReference type="GO" id="GO:1990542">
    <property type="term" value="P:mitochondrial transmembrane transport"/>
    <property type="evidence" value="ECO:0007669"/>
    <property type="project" value="InterPro"/>
</dbReference>
<keyword evidence="15" id="KW-1185">Reference proteome</keyword>
<dbReference type="EMBL" id="ML002583">
    <property type="protein sequence ID" value="RKP36862.1"/>
    <property type="molecule type" value="Genomic_DNA"/>
</dbReference>
<feature type="region of interest" description="Disordered" evidence="12">
    <location>
        <begin position="158"/>
        <end position="179"/>
    </location>
</feature>
<name>A0A4P9ZVJ2_9FUNG</name>
<keyword evidence="5" id="KW-0677">Repeat</keyword>
<feature type="compositionally biased region" description="Polar residues" evidence="12">
    <location>
        <begin position="229"/>
        <end position="245"/>
    </location>
</feature>
<dbReference type="AlphaFoldDB" id="A0A4P9ZVJ2"/>
<evidence type="ECO:0000256" key="6">
    <source>
        <dbReference type="ARBA" id="ARBA00022792"/>
    </source>
</evidence>
<evidence type="ECO:0000256" key="2">
    <source>
        <dbReference type="ARBA" id="ARBA00006375"/>
    </source>
</evidence>
<feature type="repeat" description="Solcar" evidence="10">
    <location>
        <begin position="68"/>
        <end position="153"/>
    </location>
</feature>
<dbReference type="InterPro" id="IPR045315">
    <property type="entry name" value="Mtm1-like"/>
</dbReference>
<keyword evidence="3 11" id="KW-0813">Transport</keyword>
<comment type="subcellular location">
    <subcellularLocation>
        <location evidence="1">Mitochondrion inner membrane</location>
        <topology evidence="1">Multi-pass membrane protein</topology>
    </subcellularLocation>
</comment>
<protein>
    <submittedName>
        <fullName evidence="14">Mitochondrial carrier domain-containing protein</fullName>
    </submittedName>
</protein>
<gene>
    <name evidence="14" type="ORF">BJ085DRAFT_22576</name>
</gene>
<feature type="transmembrane region" description="Helical" evidence="13">
    <location>
        <begin position="29"/>
        <end position="50"/>
    </location>
</feature>
<evidence type="ECO:0000256" key="8">
    <source>
        <dbReference type="ARBA" id="ARBA00023128"/>
    </source>
</evidence>
<evidence type="ECO:0000313" key="14">
    <source>
        <dbReference type="EMBL" id="RKP36862.1"/>
    </source>
</evidence>
<evidence type="ECO:0000256" key="3">
    <source>
        <dbReference type="ARBA" id="ARBA00022448"/>
    </source>
</evidence>
<dbReference type="Proteomes" id="UP000268162">
    <property type="component" value="Unassembled WGS sequence"/>
</dbReference>
<dbReference type="PROSITE" id="PS50920">
    <property type="entry name" value="SOLCAR"/>
    <property type="match status" value="3"/>
</dbReference>
<evidence type="ECO:0000256" key="13">
    <source>
        <dbReference type="SAM" id="Phobius"/>
    </source>
</evidence>
<dbReference type="Gene3D" id="1.50.40.10">
    <property type="entry name" value="Mitochondrial carrier domain"/>
    <property type="match status" value="1"/>
</dbReference>
<organism evidence="14 15">
    <name type="scientific">Dimargaris cristalligena</name>
    <dbReference type="NCBI Taxonomy" id="215637"/>
    <lineage>
        <taxon>Eukaryota</taxon>
        <taxon>Fungi</taxon>
        <taxon>Fungi incertae sedis</taxon>
        <taxon>Zoopagomycota</taxon>
        <taxon>Kickxellomycotina</taxon>
        <taxon>Dimargaritomycetes</taxon>
        <taxon>Dimargaritales</taxon>
        <taxon>Dimargaritaceae</taxon>
        <taxon>Dimargaris</taxon>
    </lineage>
</organism>
<feature type="non-terminal residue" evidence="14">
    <location>
        <position position="1"/>
    </location>
</feature>
<dbReference type="PANTHER" id="PTHR45760">
    <property type="entry name" value="FI19922P1-RELATED"/>
    <property type="match status" value="1"/>
</dbReference>
<feature type="repeat" description="Solcar" evidence="10">
    <location>
        <begin position="189"/>
        <end position="290"/>
    </location>
</feature>
<keyword evidence="4 10" id="KW-0812">Transmembrane</keyword>
<dbReference type="PRINTS" id="PR00926">
    <property type="entry name" value="MITOCARRIER"/>
</dbReference>
<evidence type="ECO:0000256" key="9">
    <source>
        <dbReference type="ARBA" id="ARBA00023136"/>
    </source>
</evidence>
<evidence type="ECO:0000256" key="1">
    <source>
        <dbReference type="ARBA" id="ARBA00004448"/>
    </source>
</evidence>
<reference evidence="15" key="1">
    <citation type="journal article" date="2018" name="Nat. Microbiol.">
        <title>Leveraging single-cell genomics to expand the fungal tree of life.</title>
        <authorList>
            <person name="Ahrendt S.R."/>
            <person name="Quandt C.A."/>
            <person name="Ciobanu D."/>
            <person name="Clum A."/>
            <person name="Salamov A."/>
            <person name="Andreopoulos B."/>
            <person name="Cheng J.F."/>
            <person name="Woyke T."/>
            <person name="Pelin A."/>
            <person name="Henrissat B."/>
            <person name="Reynolds N.K."/>
            <person name="Benny G.L."/>
            <person name="Smith M.E."/>
            <person name="James T.Y."/>
            <person name="Grigoriev I.V."/>
        </authorList>
    </citation>
    <scope>NUCLEOTIDE SEQUENCE [LARGE SCALE GENOMIC DNA]</scope>
    <source>
        <strain evidence="15">RSA 468</strain>
    </source>
</reference>
<dbReference type="InterPro" id="IPR023395">
    <property type="entry name" value="MCP_dom_sf"/>
</dbReference>
<feature type="repeat" description="Solcar" evidence="10">
    <location>
        <begin position="1"/>
        <end position="57"/>
    </location>
</feature>
<keyword evidence="7 13" id="KW-1133">Transmembrane helix</keyword>
<evidence type="ECO:0000256" key="7">
    <source>
        <dbReference type="ARBA" id="ARBA00022989"/>
    </source>
</evidence>
<dbReference type="InterPro" id="IPR018108">
    <property type="entry name" value="MCP_transmembrane"/>
</dbReference>